<gene>
    <name evidence="1" type="ORF">THRCLA_09423</name>
</gene>
<protein>
    <submittedName>
        <fullName evidence="1">Uncharacterized protein</fullName>
    </submittedName>
</protein>
<name>A0A1V9YX98_9STRA</name>
<proteinExistence type="predicted"/>
<dbReference type="Proteomes" id="UP000243217">
    <property type="component" value="Unassembled WGS sequence"/>
</dbReference>
<reference evidence="1 2" key="1">
    <citation type="journal article" date="2014" name="Genome Biol. Evol.">
        <title>The secreted proteins of Achlya hypogyna and Thraustotheca clavata identify the ancestral oomycete secretome and reveal gene acquisitions by horizontal gene transfer.</title>
        <authorList>
            <person name="Misner I."/>
            <person name="Blouin N."/>
            <person name="Leonard G."/>
            <person name="Richards T.A."/>
            <person name="Lane C.E."/>
        </authorList>
    </citation>
    <scope>NUCLEOTIDE SEQUENCE [LARGE SCALE GENOMIC DNA]</scope>
    <source>
        <strain evidence="1 2">ATCC 34112</strain>
    </source>
</reference>
<organism evidence="1 2">
    <name type="scientific">Thraustotheca clavata</name>
    <dbReference type="NCBI Taxonomy" id="74557"/>
    <lineage>
        <taxon>Eukaryota</taxon>
        <taxon>Sar</taxon>
        <taxon>Stramenopiles</taxon>
        <taxon>Oomycota</taxon>
        <taxon>Saprolegniomycetes</taxon>
        <taxon>Saprolegniales</taxon>
        <taxon>Achlyaceae</taxon>
        <taxon>Thraustotheca</taxon>
    </lineage>
</organism>
<dbReference type="AlphaFoldDB" id="A0A1V9YX98"/>
<sequence length="312" mass="35309">MIKQGNPGYKESSVGNFMKATWSMMSGKPSLTKDDVEKRVIESIEKTLIGTTRYSNEMVMECITQVKAVSAQNQWNNSLNNVALYTLFKTVHEQMQHIQSKWDRSNGILSKFEQCKPTMEEFVKNLLQGCKAVELLLKTFDGWIKGNLHTTVEQHLIDDVARNLKSQNWVVNANAKQALFDKFLLQQLKAENYNAIYFALNKPQIYADRILKVLVSKKLAEMSNDVKDGIVAKVRDSIDVAAKNARNASIHRSSCFFSSLRLDLQKNLRLSGTSDLVANLPLVDEVLMNCDTSAPEIFSSKKHTGVLYKVHE</sequence>
<accession>A0A1V9YX98</accession>
<evidence type="ECO:0000313" key="1">
    <source>
        <dbReference type="EMBL" id="OQR90160.1"/>
    </source>
</evidence>
<keyword evidence="2" id="KW-1185">Reference proteome</keyword>
<comment type="caution">
    <text evidence="1">The sequence shown here is derived from an EMBL/GenBank/DDBJ whole genome shotgun (WGS) entry which is preliminary data.</text>
</comment>
<feature type="non-terminal residue" evidence="1">
    <location>
        <position position="312"/>
    </location>
</feature>
<evidence type="ECO:0000313" key="2">
    <source>
        <dbReference type="Proteomes" id="UP000243217"/>
    </source>
</evidence>
<dbReference type="EMBL" id="JNBS01002587">
    <property type="protein sequence ID" value="OQR90160.1"/>
    <property type="molecule type" value="Genomic_DNA"/>
</dbReference>